<keyword evidence="3" id="KW-1185">Reference proteome</keyword>
<evidence type="ECO:0000313" key="2">
    <source>
        <dbReference type="EMBL" id="VBB10598.1"/>
    </source>
</evidence>
<dbReference type="GeneID" id="71053203"/>
<protein>
    <submittedName>
        <fullName evidence="2">Uncharacterized protein</fullName>
    </submittedName>
</protein>
<evidence type="ECO:0000256" key="1">
    <source>
        <dbReference type="SAM" id="MobiDB-lite"/>
    </source>
</evidence>
<feature type="region of interest" description="Disordered" evidence="1">
    <location>
        <begin position="355"/>
        <end position="397"/>
    </location>
</feature>
<proteinExistence type="predicted"/>
<dbReference type="EMBL" id="LR025742">
    <property type="protein sequence ID" value="VBB10598.1"/>
    <property type="molecule type" value="Genomic_DNA"/>
</dbReference>
<dbReference type="AlphaFoldDB" id="A0AAJ5N3F6"/>
<organism evidence="2 3">
    <name type="scientific">Burkholderia stabilis</name>
    <dbReference type="NCBI Taxonomy" id="95485"/>
    <lineage>
        <taxon>Bacteria</taxon>
        <taxon>Pseudomonadati</taxon>
        <taxon>Pseudomonadota</taxon>
        <taxon>Betaproteobacteria</taxon>
        <taxon>Burkholderiales</taxon>
        <taxon>Burkholderiaceae</taxon>
        <taxon>Burkholderia</taxon>
        <taxon>Burkholderia cepacia complex</taxon>
    </lineage>
</organism>
<dbReference type="Proteomes" id="UP000268684">
    <property type="component" value="Chromosome I"/>
</dbReference>
<name>A0AAJ5N3F6_9BURK</name>
<dbReference type="RefSeq" id="WP_122166107.1">
    <property type="nucleotide sequence ID" value="NZ_LR025742.1"/>
</dbReference>
<evidence type="ECO:0000313" key="3">
    <source>
        <dbReference type="Proteomes" id="UP000268684"/>
    </source>
</evidence>
<reference evidence="2 3" key="1">
    <citation type="submission" date="2017-11" db="EMBL/GenBank/DDBJ databases">
        <authorList>
            <person name="Seth-Smith MB H."/>
        </authorList>
    </citation>
    <scope>NUCLEOTIDE SEQUENCE [LARGE SCALE GENOMIC DNA]</scope>
    <source>
        <strain evidence="2">E</strain>
    </source>
</reference>
<gene>
    <name evidence="2" type="ORF">BSTAB16_0705</name>
</gene>
<accession>A0AAJ5N3F6</accession>
<sequence length="491" mass="53787">MDHHDRARLIQHKQRATLHEAAYLVTTSVGGTWDDAVSLLVDWVQANRLPADVAPRVDSWSGKEIAPIDPSKATVAVADLKALLETLTTPKSNVIDDISVQDVADMAEIGNNGKCIDWGYWSGKMPRWAAAHAVRLMAALDPESFPDLSLKRNDSAGAAKEHARRLERLAIAHHMTEATPAAWLQWADGLSESVHIGMRLAVERQQGIGGAPADGYELRYQAIGDDARFALFNVAELTAWASANKVAIPFLKLLVTDEHTDIPSERRFQPCGTLPLLIATAYVPVDMDPHEAKGELFASGDAADDGDPVGRLRGRIAASYERHLLNAVYDGKLTIYGRTDYAPIDLTAARLRWKEKSTPRTPQEAPEEPKTISQGDPSTPVSEVPTHHAPTEQSPAPLATPVIASAFDGIYSWSANQWSKALGDGRTLWLNKARKAKGRPGVGPATWSPITIALGLRDKGVGWAALDSVFKKTALREWREQWERETEILRD</sequence>
<feature type="compositionally biased region" description="Polar residues" evidence="1">
    <location>
        <begin position="371"/>
        <end position="381"/>
    </location>
</feature>